<name>A0A7X1TSP0_9DEIO</name>
<keyword evidence="4" id="KW-1185">Reference proteome</keyword>
<feature type="chain" id="PRO_5031368997" evidence="1">
    <location>
        <begin position="22"/>
        <end position="374"/>
    </location>
</feature>
<dbReference type="InterPro" id="IPR053147">
    <property type="entry name" value="Hsp_HslJ-like"/>
</dbReference>
<dbReference type="PANTHER" id="PTHR35535:SF2">
    <property type="entry name" value="DUF306 DOMAIN-CONTAINING PROTEIN"/>
    <property type="match status" value="1"/>
</dbReference>
<feature type="domain" description="DUF306" evidence="2">
    <location>
        <begin position="154"/>
        <end position="253"/>
    </location>
</feature>
<dbReference type="InterPro" id="IPR005184">
    <property type="entry name" value="DUF306_Meta_HslJ"/>
</dbReference>
<dbReference type="PANTHER" id="PTHR35535">
    <property type="entry name" value="HEAT SHOCK PROTEIN HSLJ"/>
    <property type="match status" value="1"/>
</dbReference>
<accession>A0A7X1TSP0</accession>
<keyword evidence="1" id="KW-0732">Signal</keyword>
<dbReference type="Proteomes" id="UP000484842">
    <property type="component" value="Unassembled WGS sequence"/>
</dbReference>
<evidence type="ECO:0000256" key="1">
    <source>
        <dbReference type="SAM" id="SignalP"/>
    </source>
</evidence>
<reference evidence="3 4" key="1">
    <citation type="submission" date="2019-10" db="EMBL/GenBank/DDBJ databases">
        <title>Deinococcus sp. isolated from soil.</title>
        <authorList>
            <person name="Li Y."/>
            <person name="Wang J."/>
        </authorList>
    </citation>
    <scope>NUCLEOTIDE SEQUENCE [LARGE SCALE GENOMIC DNA]</scope>
    <source>
        <strain evidence="3 4">SDU3-2</strain>
    </source>
</reference>
<feature type="signal peptide" evidence="1">
    <location>
        <begin position="1"/>
        <end position="21"/>
    </location>
</feature>
<comment type="caution">
    <text evidence="3">The sequence shown here is derived from an EMBL/GenBank/DDBJ whole genome shotgun (WGS) entry which is preliminary data.</text>
</comment>
<dbReference type="AlphaFoldDB" id="A0A7X1TSP0"/>
<dbReference type="InterPro" id="IPR038670">
    <property type="entry name" value="HslJ-like_sf"/>
</dbReference>
<evidence type="ECO:0000313" key="4">
    <source>
        <dbReference type="Proteomes" id="UP000484842"/>
    </source>
</evidence>
<dbReference type="RefSeq" id="WP_152871988.1">
    <property type="nucleotide sequence ID" value="NZ_WBSL01000007.1"/>
</dbReference>
<feature type="domain" description="DUF306" evidence="2">
    <location>
        <begin position="269"/>
        <end position="371"/>
    </location>
</feature>
<organism evidence="3 4">
    <name type="scientific">Deinococcus terrestris</name>
    <dbReference type="NCBI Taxonomy" id="2651870"/>
    <lineage>
        <taxon>Bacteria</taxon>
        <taxon>Thermotogati</taxon>
        <taxon>Deinococcota</taxon>
        <taxon>Deinococci</taxon>
        <taxon>Deinococcales</taxon>
        <taxon>Deinococcaceae</taxon>
        <taxon>Deinococcus</taxon>
    </lineage>
</organism>
<proteinExistence type="predicted"/>
<dbReference type="Pfam" id="PF03724">
    <property type="entry name" value="META"/>
    <property type="match status" value="3"/>
</dbReference>
<protein>
    <submittedName>
        <fullName evidence="3">META domain-containing protein</fullName>
    </submittedName>
</protein>
<feature type="domain" description="DUF306" evidence="2">
    <location>
        <begin position="32"/>
        <end position="134"/>
    </location>
</feature>
<dbReference type="Gene3D" id="2.40.128.270">
    <property type="match status" value="3"/>
</dbReference>
<gene>
    <name evidence="3" type="ORF">F8S09_13355</name>
</gene>
<evidence type="ECO:0000259" key="2">
    <source>
        <dbReference type="Pfam" id="PF03724"/>
    </source>
</evidence>
<dbReference type="EMBL" id="WBSL01000007">
    <property type="protein sequence ID" value="MPY67659.1"/>
    <property type="molecule type" value="Genomic_DNA"/>
</dbReference>
<evidence type="ECO:0000313" key="3">
    <source>
        <dbReference type="EMBL" id="MPY67659.1"/>
    </source>
</evidence>
<sequence length="374" mass="38646">MRTLAALTTLTALVLAGAAEARSSAAQTPPVSGITWTLAQLQQDGRTLIPVGTERPTLRLDGRTASGSTGCNTYRGAYASRSDVLRFGPLATTRRACPAALEGQETRFLNLMRQVTGYQLSGQTLTLFAGARDRLIFRAGSAVTTPENTVSLNGGWQLAGGTALTPVAGSVPSLTLAGNRVSGSAGCNRLTGGVEVQGSRITFGPLATTRMACAPAVNAQEAAFLRFLTQPGLRASVQVQTLTLTAANGRTLIFRRAGSGPESGTFNPAALTGQTYTLAAVNGRPAATAQPVTLTFEAGRLGGSDGCNQYGAPYRLVGPTLVLTGEPVSTLRACLDQPATVDLPTFLASRPTVTVTATGLTLRARGTTLTFTRS</sequence>